<keyword evidence="3" id="KW-1185">Reference proteome</keyword>
<sequence length="185" mass="19936">MSRSTVVAAVALAVLAPLLVSCGADGPDPALVRALEGRGGMRSSSLYLPVVRDEKPDHWRVARDRTVTLYWKRDGTGFDGTATLQETTVGDLCTGRSPQWDQCRRIDADVAVLGFEEQNEVVVRTGGDEIVFGVSLELPDEDYPTAEALRDAQDEIVNAVVMAGRYAEALDETAFVTALPRGKVG</sequence>
<proteinExistence type="predicted"/>
<comment type="caution">
    <text evidence="2">The sequence shown here is derived from an EMBL/GenBank/DDBJ whole genome shotgun (WGS) entry which is preliminary data.</text>
</comment>
<feature type="signal peptide" evidence="1">
    <location>
        <begin position="1"/>
        <end position="26"/>
    </location>
</feature>
<reference evidence="2 3" key="1">
    <citation type="submission" date="2023-07" db="EMBL/GenBank/DDBJ databases">
        <title>Nocardioides sp. nov WY-20 isolated from soil.</title>
        <authorList>
            <person name="Liu B."/>
            <person name="Wan Y."/>
        </authorList>
    </citation>
    <scope>NUCLEOTIDE SEQUENCE [LARGE SCALE GENOMIC DNA]</scope>
    <source>
        <strain evidence="2 3">WY-20</strain>
    </source>
</reference>
<gene>
    <name evidence="2" type="ORF">Q5722_14830</name>
</gene>
<dbReference type="RefSeq" id="WP_305029036.1">
    <property type="nucleotide sequence ID" value="NZ_JAUQTA010000002.1"/>
</dbReference>
<name>A0ABT9B478_9ACTN</name>
<dbReference type="EMBL" id="JAUQTA010000002">
    <property type="protein sequence ID" value="MDO7869646.1"/>
    <property type="molecule type" value="Genomic_DNA"/>
</dbReference>
<dbReference type="Proteomes" id="UP001233314">
    <property type="component" value="Unassembled WGS sequence"/>
</dbReference>
<organism evidence="2 3">
    <name type="scientific">Nocardioides jiangxiensis</name>
    <dbReference type="NCBI Taxonomy" id="3064524"/>
    <lineage>
        <taxon>Bacteria</taxon>
        <taxon>Bacillati</taxon>
        <taxon>Actinomycetota</taxon>
        <taxon>Actinomycetes</taxon>
        <taxon>Propionibacteriales</taxon>
        <taxon>Nocardioidaceae</taxon>
        <taxon>Nocardioides</taxon>
    </lineage>
</organism>
<dbReference type="PROSITE" id="PS51257">
    <property type="entry name" value="PROKAR_LIPOPROTEIN"/>
    <property type="match status" value="1"/>
</dbReference>
<keyword evidence="1" id="KW-0732">Signal</keyword>
<feature type="chain" id="PRO_5045880999" description="PknH-like extracellular domain-containing protein" evidence="1">
    <location>
        <begin position="27"/>
        <end position="185"/>
    </location>
</feature>
<evidence type="ECO:0008006" key="4">
    <source>
        <dbReference type="Google" id="ProtNLM"/>
    </source>
</evidence>
<evidence type="ECO:0000313" key="3">
    <source>
        <dbReference type="Proteomes" id="UP001233314"/>
    </source>
</evidence>
<evidence type="ECO:0000256" key="1">
    <source>
        <dbReference type="SAM" id="SignalP"/>
    </source>
</evidence>
<protein>
    <recommendedName>
        <fullName evidence="4">PknH-like extracellular domain-containing protein</fullName>
    </recommendedName>
</protein>
<accession>A0ABT9B478</accession>
<evidence type="ECO:0000313" key="2">
    <source>
        <dbReference type="EMBL" id="MDO7869646.1"/>
    </source>
</evidence>